<dbReference type="PROSITE" id="PS01124">
    <property type="entry name" value="HTH_ARAC_FAMILY_2"/>
    <property type="match status" value="1"/>
</dbReference>
<sequence>MLRTKIKPTIRQIASHFGISKNYFDEYFKQQTGTSSLDYRLAYRLELVETYLRYSSTRLGEIAHELEFSDKNHLSKLLKKHRGLTPNEYRK</sequence>
<evidence type="ECO:0000259" key="4">
    <source>
        <dbReference type="PROSITE" id="PS01124"/>
    </source>
</evidence>
<keyword evidence="2" id="KW-0238">DNA-binding</keyword>
<dbReference type="InterPro" id="IPR018060">
    <property type="entry name" value="HTH_AraC"/>
</dbReference>
<dbReference type="GO" id="GO:0003700">
    <property type="term" value="F:DNA-binding transcription factor activity"/>
    <property type="evidence" value="ECO:0007669"/>
    <property type="project" value="InterPro"/>
</dbReference>
<dbReference type="Pfam" id="PF12833">
    <property type="entry name" value="HTH_18"/>
    <property type="match status" value="1"/>
</dbReference>
<evidence type="ECO:0000256" key="2">
    <source>
        <dbReference type="ARBA" id="ARBA00023125"/>
    </source>
</evidence>
<dbReference type="Gene3D" id="1.10.10.60">
    <property type="entry name" value="Homeodomain-like"/>
    <property type="match status" value="1"/>
</dbReference>
<dbReference type="InterPro" id="IPR009057">
    <property type="entry name" value="Homeodomain-like_sf"/>
</dbReference>
<evidence type="ECO:0000256" key="1">
    <source>
        <dbReference type="ARBA" id="ARBA00023015"/>
    </source>
</evidence>
<dbReference type="GO" id="GO:0043565">
    <property type="term" value="F:sequence-specific DNA binding"/>
    <property type="evidence" value="ECO:0007669"/>
    <property type="project" value="InterPro"/>
</dbReference>
<accession>A0A420VUA5</accession>
<name>A0A420VUA5_9SPHI</name>
<dbReference type="OrthoDB" id="636258at2"/>
<dbReference type="AlphaFoldDB" id="A0A420VUA5"/>
<keyword evidence="6" id="KW-1185">Reference proteome</keyword>
<gene>
    <name evidence="5" type="ORF">D7322_20040</name>
</gene>
<protein>
    <submittedName>
        <fullName evidence="5">AraC family transcriptional regulator</fullName>
    </submittedName>
</protein>
<proteinExistence type="predicted"/>
<keyword evidence="3" id="KW-0804">Transcription</keyword>
<dbReference type="SMART" id="SM00342">
    <property type="entry name" value="HTH_ARAC"/>
    <property type="match status" value="1"/>
</dbReference>
<evidence type="ECO:0000256" key="3">
    <source>
        <dbReference type="ARBA" id="ARBA00023163"/>
    </source>
</evidence>
<dbReference type="PANTHER" id="PTHR43280">
    <property type="entry name" value="ARAC-FAMILY TRANSCRIPTIONAL REGULATOR"/>
    <property type="match status" value="1"/>
</dbReference>
<dbReference type="Proteomes" id="UP000282423">
    <property type="component" value="Unassembled WGS sequence"/>
</dbReference>
<comment type="caution">
    <text evidence="5">The sequence shown here is derived from an EMBL/GenBank/DDBJ whole genome shotgun (WGS) entry which is preliminary data.</text>
</comment>
<organism evidence="5 6">
    <name type="scientific">Sphingobacterium puteale</name>
    <dbReference type="NCBI Taxonomy" id="2420510"/>
    <lineage>
        <taxon>Bacteria</taxon>
        <taxon>Pseudomonadati</taxon>
        <taxon>Bacteroidota</taxon>
        <taxon>Sphingobacteriia</taxon>
        <taxon>Sphingobacteriales</taxon>
        <taxon>Sphingobacteriaceae</taxon>
        <taxon>Sphingobacterium</taxon>
    </lineage>
</organism>
<dbReference type="PANTHER" id="PTHR43280:SF2">
    <property type="entry name" value="HTH-TYPE TRANSCRIPTIONAL REGULATOR EXSA"/>
    <property type="match status" value="1"/>
</dbReference>
<feature type="domain" description="HTH araC/xylS-type" evidence="4">
    <location>
        <begin position="1"/>
        <end position="91"/>
    </location>
</feature>
<keyword evidence="1" id="KW-0805">Transcription regulation</keyword>
<dbReference type="EMBL" id="RBWS01000016">
    <property type="protein sequence ID" value="RKO69855.1"/>
    <property type="molecule type" value="Genomic_DNA"/>
</dbReference>
<dbReference type="RefSeq" id="WP_121126007.1">
    <property type="nucleotide sequence ID" value="NZ_RBWS01000016.1"/>
</dbReference>
<reference evidence="5 6" key="1">
    <citation type="submission" date="2018-10" db="EMBL/GenBank/DDBJ databases">
        <title>Sphingobacterium sp. M05W1-28.</title>
        <authorList>
            <person name="Cai H."/>
        </authorList>
    </citation>
    <scope>NUCLEOTIDE SEQUENCE [LARGE SCALE GENOMIC DNA]</scope>
    <source>
        <strain evidence="5 6">M05W1-28</strain>
    </source>
</reference>
<evidence type="ECO:0000313" key="6">
    <source>
        <dbReference type="Proteomes" id="UP000282423"/>
    </source>
</evidence>
<evidence type="ECO:0000313" key="5">
    <source>
        <dbReference type="EMBL" id="RKO69855.1"/>
    </source>
</evidence>
<dbReference type="SUPFAM" id="SSF46689">
    <property type="entry name" value="Homeodomain-like"/>
    <property type="match status" value="1"/>
</dbReference>